<dbReference type="InterPro" id="IPR019734">
    <property type="entry name" value="TPR_rpt"/>
</dbReference>
<accession>A0A326U3P9</accession>
<proteinExistence type="predicted"/>
<dbReference type="Proteomes" id="UP000248806">
    <property type="component" value="Unassembled WGS sequence"/>
</dbReference>
<dbReference type="Gene3D" id="3.30.200.20">
    <property type="entry name" value="Phosphorylase Kinase, domain 1"/>
    <property type="match status" value="1"/>
</dbReference>
<dbReference type="PANTHER" id="PTHR44943">
    <property type="entry name" value="CELLULOSE SYNTHASE OPERON PROTEIN C"/>
    <property type="match status" value="1"/>
</dbReference>
<dbReference type="InterPro" id="IPR011990">
    <property type="entry name" value="TPR-like_helical_dom_sf"/>
</dbReference>
<dbReference type="InterPro" id="IPR051685">
    <property type="entry name" value="Ycf3/AcsC/BcsC/TPR_MFPF"/>
</dbReference>
<dbReference type="Gene3D" id="1.10.510.10">
    <property type="entry name" value="Transferase(Phosphotransferase) domain 1"/>
    <property type="match status" value="1"/>
</dbReference>
<dbReference type="Pfam" id="PF13181">
    <property type="entry name" value="TPR_8"/>
    <property type="match status" value="2"/>
</dbReference>
<feature type="domain" description="Protein kinase" evidence="4">
    <location>
        <begin position="16"/>
        <end position="274"/>
    </location>
</feature>
<keyword evidence="5" id="KW-0808">Transferase</keyword>
<feature type="repeat" description="TPR" evidence="3">
    <location>
        <begin position="461"/>
        <end position="494"/>
    </location>
</feature>
<gene>
    <name evidence="5" type="ORF">EI42_03631</name>
</gene>
<feature type="repeat" description="TPR" evidence="3">
    <location>
        <begin position="427"/>
        <end position="460"/>
    </location>
</feature>
<keyword evidence="6" id="KW-1185">Reference proteome</keyword>
<dbReference type="SUPFAM" id="SSF56112">
    <property type="entry name" value="Protein kinase-like (PK-like)"/>
    <property type="match status" value="1"/>
</dbReference>
<sequence length="676" mass="77018">MNGQSDFFSGRQIGNYRIVAPLAQGGFGMVYQGQHIYLTRRVVAIKIMRQTLGESEQAQFLREAELLERLQHPHILTVLDAGFFQGQPYMITPLMTGGSLRQRLKHPLSPTQALQYIRQIGQALYYAHQQKMIHRDLKPENIFLADEETALLADFGITSLLSTQSYVATSIAGTPAYMAPEQFRGEVSPQSDQYALACILYELLTGRKVFEATDFISMGFKHTTEPPTPPRTLNTTIPLHLEQAILKALAKNRHDRFAHIAAFLAALEQPEPTIHIQPADSVYPVAASPKDDPAFKAGEHLYAEEEYAEALQAFTQVLSRHPRFPDAWIGKGKTLQELERYEEALNAFDKALLFDPEHASAWFHKGLLFAELKRFEEAVHAYNAALRLHPSDALCWYHKANALFYMDRFEEALRSAEEALRFNPDHALSWNTRGSVLYCLQRYEEAIAAYEEAIRLKPSYSYAWNGKGQALNKLGRYEAALQAYEEAIRLKPSYTYAWNGKGEVLFSLNRYEEALQACAETLRLDPAQASIWNIKGDAFLALERYEEALQAYNETLRLDPRNATVWHRKGLLVLKLQRYEEALQAYNEALRLDPQNATVWQQKGLFLLKLRQYGEALQAYNEALRLNPHSASAWYQKGLLFVQINRIEEAKTAFEQALQLQPDHVNARMSLDALLS</sequence>
<dbReference type="PROSITE" id="PS50293">
    <property type="entry name" value="TPR_REGION"/>
    <property type="match status" value="8"/>
</dbReference>
<dbReference type="InterPro" id="IPR011009">
    <property type="entry name" value="Kinase-like_dom_sf"/>
</dbReference>
<dbReference type="SMART" id="SM00028">
    <property type="entry name" value="TPR"/>
    <property type="match status" value="11"/>
</dbReference>
<feature type="repeat" description="TPR" evidence="3">
    <location>
        <begin position="631"/>
        <end position="664"/>
    </location>
</feature>
<dbReference type="PROSITE" id="PS50005">
    <property type="entry name" value="TPR"/>
    <property type="match status" value="10"/>
</dbReference>
<dbReference type="SUPFAM" id="SSF48439">
    <property type="entry name" value="Protein prenylyltransferase"/>
    <property type="match status" value="1"/>
</dbReference>
<dbReference type="PROSITE" id="PS00108">
    <property type="entry name" value="PROTEIN_KINASE_ST"/>
    <property type="match status" value="1"/>
</dbReference>
<keyword evidence="1" id="KW-0677">Repeat</keyword>
<dbReference type="SMART" id="SM00220">
    <property type="entry name" value="S_TKc"/>
    <property type="match status" value="1"/>
</dbReference>
<feature type="repeat" description="TPR" evidence="3">
    <location>
        <begin position="597"/>
        <end position="630"/>
    </location>
</feature>
<feature type="repeat" description="TPR" evidence="3">
    <location>
        <begin position="393"/>
        <end position="426"/>
    </location>
</feature>
<evidence type="ECO:0000259" key="4">
    <source>
        <dbReference type="PROSITE" id="PS50011"/>
    </source>
</evidence>
<feature type="repeat" description="TPR" evidence="3">
    <location>
        <begin position="359"/>
        <end position="392"/>
    </location>
</feature>
<name>A0A326U3P9_THEHA</name>
<evidence type="ECO:0000313" key="5">
    <source>
        <dbReference type="EMBL" id="PZW27068.1"/>
    </source>
</evidence>
<dbReference type="AlphaFoldDB" id="A0A326U3P9"/>
<dbReference type="SUPFAM" id="SSF48452">
    <property type="entry name" value="TPR-like"/>
    <property type="match status" value="1"/>
</dbReference>
<evidence type="ECO:0000313" key="6">
    <source>
        <dbReference type="Proteomes" id="UP000248806"/>
    </source>
</evidence>
<dbReference type="EMBL" id="QKUF01000013">
    <property type="protein sequence ID" value="PZW27068.1"/>
    <property type="molecule type" value="Genomic_DNA"/>
</dbReference>
<feature type="repeat" description="TPR" evidence="3">
    <location>
        <begin position="495"/>
        <end position="528"/>
    </location>
</feature>
<dbReference type="OrthoDB" id="9814968at2"/>
<dbReference type="InterPro" id="IPR008271">
    <property type="entry name" value="Ser/Thr_kinase_AS"/>
</dbReference>
<dbReference type="RefSeq" id="WP_111323993.1">
    <property type="nucleotide sequence ID" value="NZ_BIFX01000002.1"/>
</dbReference>
<dbReference type="GO" id="GO:0004674">
    <property type="term" value="F:protein serine/threonine kinase activity"/>
    <property type="evidence" value="ECO:0007669"/>
    <property type="project" value="UniProtKB-KW"/>
</dbReference>
<dbReference type="PANTHER" id="PTHR44943:SF4">
    <property type="entry name" value="TPR REPEAT-CONTAINING PROTEIN MJ0798"/>
    <property type="match status" value="1"/>
</dbReference>
<dbReference type="CDD" id="cd14014">
    <property type="entry name" value="STKc_PknB_like"/>
    <property type="match status" value="1"/>
</dbReference>
<keyword evidence="5" id="KW-0418">Kinase</keyword>
<feature type="repeat" description="TPR" evidence="3">
    <location>
        <begin position="325"/>
        <end position="358"/>
    </location>
</feature>
<dbReference type="InterPro" id="IPR000719">
    <property type="entry name" value="Prot_kinase_dom"/>
</dbReference>
<dbReference type="PROSITE" id="PS50011">
    <property type="entry name" value="PROTEIN_KINASE_DOM"/>
    <property type="match status" value="1"/>
</dbReference>
<evidence type="ECO:0000256" key="2">
    <source>
        <dbReference type="ARBA" id="ARBA00022803"/>
    </source>
</evidence>
<keyword evidence="5" id="KW-0723">Serine/threonine-protein kinase</keyword>
<feature type="repeat" description="TPR" evidence="3">
    <location>
        <begin position="529"/>
        <end position="562"/>
    </location>
</feature>
<feature type="repeat" description="TPR" evidence="3">
    <location>
        <begin position="563"/>
        <end position="596"/>
    </location>
</feature>
<comment type="caution">
    <text evidence="5">The sequence shown here is derived from an EMBL/GenBank/DDBJ whole genome shotgun (WGS) entry which is preliminary data.</text>
</comment>
<protein>
    <submittedName>
        <fullName evidence="5">Serine/threonine protein kinase</fullName>
    </submittedName>
</protein>
<evidence type="ECO:0000256" key="3">
    <source>
        <dbReference type="PROSITE-ProRule" id="PRU00339"/>
    </source>
</evidence>
<dbReference type="GO" id="GO:0005524">
    <property type="term" value="F:ATP binding"/>
    <property type="evidence" value="ECO:0007669"/>
    <property type="project" value="InterPro"/>
</dbReference>
<evidence type="ECO:0000256" key="1">
    <source>
        <dbReference type="ARBA" id="ARBA00022737"/>
    </source>
</evidence>
<dbReference type="Pfam" id="PF13371">
    <property type="entry name" value="TPR_9"/>
    <property type="match status" value="1"/>
</dbReference>
<organism evidence="5 6">
    <name type="scientific">Thermosporothrix hazakensis</name>
    <dbReference type="NCBI Taxonomy" id="644383"/>
    <lineage>
        <taxon>Bacteria</taxon>
        <taxon>Bacillati</taxon>
        <taxon>Chloroflexota</taxon>
        <taxon>Ktedonobacteria</taxon>
        <taxon>Ktedonobacterales</taxon>
        <taxon>Thermosporotrichaceae</taxon>
        <taxon>Thermosporothrix</taxon>
    </lineage>
</organism>
<keyword evidence="2 3" id="KW-0802">TPR repeat</keyword>
<dbReference type="Pfam" id="PF13432">
    <property type="entry name" value="TPR_16"/>
    <property type="match status" value="3"/>
</dbReference>
<reference evidence="5 6" key="1">
    <citation type="submission" date="2018-06" db="EMBL/GenBank/DDBJ databases">
        <title>Genomic Encyclopedia of Archaeal and Bacterial Type Strains, Phase II (KMG-II): from individual species to whole genera.</title>
        <authorList>
            <person name="Goeker M."/>
        </authorList>
    </citation>
    <scope>NUCLEOTIDE SEQUENCE [LARGE SCALE GENOMIC DNA]</scope>
    <source>
        <strain evidence="5 6">ATCC BAA-1881</strain>
    </source>
</reference>
<dbReference type="Gene3D" id="1.25.40.10">
    <property type="entry name" value="Tetratricopeptide repeat domain"/>
    <property type="match status" value="4"/>
</dbReference>
<dbReference type="Pfam" id="PF00069">
    <property type="entry name" value="Pkinase"/>
    <property type="match status" value="1"/>
</dbReference>